<dbReference type="InterPro" id="IPR005839">
    <property type="entry name" value="Methylthiotransferase"/>
</dbReference>
<dbReference type="InterPro" id="IPR006463">
    <property type="entry name" value="MiaB_methiolase"/>
</dbReference>
<dbReference type="GO" id="GO:0051539">
    <property type="term" value="F:4 iron, 4 sulfur cluster binding"/>
    <property type="evidence" value="ECO:0007669"/>
    <property type="project" value="UniProtKB-UniRule"/>
</dbReference>
<dbReference type="Gene3D" id="3.80.30.20">
    <property type="entry name" value="tm_1862 like domain"/>
    <property type="match status" value="1"/>
</dbReference>
<dbReference type="InterPro" id="IPR058240">
    <property type="entry name" value="rSAM_sf"/>
</dbReference>
<comment type="catalytic activity">
    <reaction evidence="13">
        <text>N(6)-dimethylallyladenosine(37) in tRNA + (sulfur carrier)-SH + AH2 + 2 S-adenosyl-L-methionine = 2-methylsulfanyl-N(6)-dimethylallyladenosine(37) in tRNA + (sulfur carrier)-H + 5'-deoxyadenosine + L-methionine + A + S-adenosyl-L-homocysteine + 2 H(+)</text>
        <dbReference type="Rhea" id="RHEA:37067"/>
        <dbReference type="Rhea" id="RHEA-COMP:10375"/>
        <dbReference type="Rhea" id="RHEA-COMP:10376"/>
        <dbReference type="Rhea" id="RHEA-COMP:14737"/>
        <dbReference type="Rhea" id="RHEA-COMP:14739"/>
        <dbReference type="ChEBI" id="CHEBI:13193"/>
        <dbReference type="ChEBI" id="CHEBI:15378"/>
        <dbReference type="ChEBI" id="CHEBI:17319"/>
        <dbReference type="ChEBI" id="CHEBI:17499"/>
        <dbReference type="ChEBI" id="CHEBI:29917"/>
        <dbReference type="ChEBI" id="CHEBI:57844"/>
        <dbReference type="ChEBI" id="CHEBI:57856"/>
        <dbReference type="ChEBI" id="CHEBI:59789"/>
        <dbReference type="ChEBI" id="CHEBI:64428"/>
        <dbReference type="ChEBI" id="CHEBI:74415"/>
        <dbReference type="ChEBI" id="CHEBI:74417"/>
        <dbReference type="EC" id="2.8.4.3"/>
    </reaction>
</comment>
<dbReference type="InterPro" id="IPR023404">
    <property type="entry name" value="rSAM_horseshoe"/>
</dbReference>
<evidence type="ECO:0000256" key="12">
    <source>
        <dbReference type="ARBA" id="ARBA00081141"/>
    </source>
</evidence>
<keyword evidence="5 13" id="KW-0949">S-adenosyl-L-methionine</keyword>
<dbReference type="InterPro" id="IPR002792">
    <property type="entry name" value="TRAM_dom"/>
</dbReference>
<feature type="binding site" evidence="13">
    <location>
        <position position="40"/>
    </location>
    <ligand>
        <name>[4Fe-4S] cluster</name>
        <dbReference type="ChEBI" id="CHEBI:49883"/>
        <label>1</label>
    </ligand>
</feature>
<dbReference type="Proteomes" id="UP000293874">
    <property type="component" value="Unassembled WGS sequence"/>
</dbReference>
<evidence type="ECO:0000256" key="1">
    <source>
        <dbReference type="ARBA" id="ARBA00003234"/>
    </source>
</evidence>
<feature type="binding site" evidence="13">
    <location>
        <position position="185"/>
    </location>
    <ligand>
        <name>[4Fe-4S] cluster</name>
        <dbReference type="ChEBI" id="CHEBI:49883"/>
        <label>2</label>
        <note>4Fe-4S-S-AdoMet</note>
    </ligand>
</feature>
<dbReference type="OrthoDB" id="9805215at2"/>
<dbReference type="GO" id="GO:0005829">
    <property type="term" value="C:cytosol"/>
    <property type="evidence" value="ECO:0007669"/>
    <property type="project" value="TreeGrafter"/>
</dbReference>
<comment type="subunit">
    <text evidence="13">Monomer.</text>
</comment>
<name>A0A4Q7N600_9BACT</name>
<feature type="domain" description="TRAM" evidence="15">
    <location>
        <begin position="408"/>
        <end position="472"/>
    </location>
</feature>
<evidence type="ECO:0000256" key="11">
    <source>
        <dbReference type="ARBA" id="ARBA00080698"/>
    </source>
</evidence>
<evidence type="ECO:0000256" key="8">
    <source>
        <dbReference type="ARBA" id="ARBA00023014"/>
    </source>
</evidence>
<evidence type="ECO:0000259" key="15">
    <source>
        <dbReference type="PROSITE" id="PS50926"/>
    </source>
</evidence>
<protein>
    <recommendedName>
        <fullName evidence="10 13">tRNA-2-methylthio-N(6)-dimethylallyladenosine synthase</fullName>
        <ecNumber evidence="9 13">2.8.4.3</ecNumber>
    </recommendedName>
    <alternativeName>
        <fullName evidence="12 13">(Dimethylallyl)adenosine tRNA methylthiotransferase MiaB</fullName>
    </alternativeName>
    <alternativeName>
        <fullName evidence="11 13">tRNA-i(6)A37 methylthiotransferase</fullName>
    </alternativeName>
</protein>
<dbReference type="SFLD" id="SFLDG01061">
    <property type="entry name" value="methylthiotransferase"/>
    <property type="match status" value="2"/>
</dbReference>
<keyword evidence="8 13" id="KW-0411">Iron-sulfur</keyword>
<evidence type="ECO:0000259" key="17">
    <source>
        <dbReference type="PROSITE" id="PS51918"/>
    </source>
</evidence>
<feature type="compositionally biased region" description="Basic and acidic residues" evidence="14">
    <location>
        <begin position="1"/>
        <end position="15"/>
    </location>
</feature>
<evidence type="ECO:0000256" key="4">
    <source>
        <dbReference type="ARBA" id="ARBA00022679"/>
    </source>
</evidence>
<evidence type="ECO:0000256" key="14">
    <source>
        <dbReference type="SAM" id="MobiDB-lite"/>
    </source>
</evidence>
<evidence type="ECO:0000313" key="19">
    <source>
        <dbReference type="Proteomes" id="UP000293874"/>
    </source>
</evidence>
<dbReference type="PROSITE" id="PS50926">
    <property type="entry name" value="TRAM"/>
    <property type="match status" value="1"/>
</dbReference>
<accession>A0A4Q7N600</accession>
<comment type="cofactor">
    <cofactor evidence="13">
        <name>[4Fe-4S] cluster</name>
        <dbReference type="ChEBI" id="CHEBI:49883"/>
    </cofactor>
    <text evidence="13">Binds 2 [4Fe-4S] clusters. One cluster is coordinated with 3 cysteines and an exchangeable S-adenosyl-L-methionine.</text>
</comment>
<dbReference type="AlphaFoldDB" id="A0A4Q7N600"/>
<dbReference type="SMART" id="SM00729">
    <property type="entry name" value="Elp3"/>
    <property type="match status" value="1"/>
</dbReference>
<dbReference type="Gene3D" id="3.40.50.12160">
    <property type="entry name" value="Methylthiotransferase, N-terminal domain"/>
    <property type="match status" value="1"/>
</dbReference>
<feature type="binding site" evidence="13">
    <location>
        <position position="189"/>
    </location>
    <ligand>
        <name>[4Fe-4S] cluster</name>
        <dbReference type="ChEBI" id="CHEBI:49883"/>
        <label>2</label>
        <note>4Fe-4S-S-AdoMet</note>
    </ligand>
</feature>
<keyword evidence="6 13" id="KW-0479">Metal-binding</keyword>
<dbReference type="SUPFAM" id="SSF102114">
    <property type="entry name" value="Radical SAM enzymes"/>
    <property type="match status" value="1"/>
</dbReference>
<evidence type="ECO:0000256" key="7">
    <source>
        <dbReference type="ARBA" id="ARBA00023004"/>
    </source>
</evidence>
<keyword evidence="4 13" id="KW-0808">Transferase</keyword>
<feature type="domain" description="Radical SAM core" evidence="17">
    <location>
        <begin position="171"/>
        <end position="405"/>
    </location>
</feature>
<dbReference type="InterPro" id="IPR007197">
    <property type="entry name" value="rSAM"/>
</dbReference>
<dbReference type="GO" id="GO:0046872">
    <property type="term" value="F:metal ion binding"/>
    <property type="evidence" value="ECO:0007669"/>
    <property type="project" value="UniProtKB-KW"/>
</dbReference>
<dbReference type="PROSITE" id="PS51918">
    <property type="entry name" value="RADICAL_SAM"/>
    <property type="match status" value="1"/>
</dbReference>
<keyword evidence="13" id="KW-0819">tRNA processing</keyword>
<dbReference type="EMBL" id="SGXA01000001">
    <property type="protein sequence ID" value="RZS76492.1"/>
    <property type="molecule type" value="Genomic_DNA"/>
</dbReference>
<dbReference type="Pfam" id="PF04055">
    <property type="entry name" value="Radical_SAM"/>
    <property type="match status" value="1"/>
</dbReference>
<dbReference type="NCBIfam" id="TIGR00089">
    <property type="entry name" value="MiaB/RimO family radical SAM methylthiotransferase"/>
    <property type="match status" value="1"/>
</dbReference>
<evidence type="ECO:0000256" key="9">
    <source>
        <dbReference type="ARBA" id="ARBA00033765"/>
    </source>
</evidence>
<evidence type="ECO:0000256" key="5">
    <source>
        <dbReference type="ARBA" id="ARBA00022691"/>
    </source>
</evidence>
<proteinExistence type="inferred from homology"/>
<feature type="region of interest" description="Disordered" evidence="14">
    <location>
        <begin position="1"/>
        <end position="21"/>
    </location>
</feature>
<gene>
    <name evidence="13" type="primary">miaB</name>
    <name evidence="18" type="ORF">EV199_2377</name>
</gene>
<dbReference type="Pfam" id="PF00919">
    <property type="entry name" value="UPF0004"/>
    <property type="match status" value="1"/>
</dbReference>
<keyword evidence="7 13" id="KW-0408">Iron</keyword>
<dbReference type="FunFam" id="3.40.50.12160:FF:000003">
    <property type="entry name" value="CDK5 regulatory subunit-associated protein 1"/>
    <property type="match status" value="1"/>
</dbReference>
<dbReference type="SFLD" id="SFLDF00413">
    <property type="entry name" value="CDK5RAP1"/>
    <property type="match status" value="1"/>
</dbReference>
<organism evidence="18 19">
    <name type="scientific">Pseudobacter ginsenosidimutans</name>
    <dbReference type="NCBI Taxonomy" id="661488"/>
    <lineage>
        <taxon>Bacteria</taxon>
        <taxon>Pseudomonadati</taxon>
        <taxon>Bacteroidota</taxon>
        <taxon>Chitinophagia</taxon>
        <taxon>Chitinophagales</taxon>
        <taxon>Chitinophagaceae</taxon>
        <taxon>Pseudobacter</taxon>
    </lineage>
</organism>
<evidence type="ECO:0000259" key="16">
    <source>
        <dbReference type="PROSITE" id="PS51449"/>
    </source>
</evidence>
<sequence>MLDFITQKKHDESRQGEAFAPEQAGVQQFSKRFYIESYGCQMNFADSEVVASILQEGGFGATRNYEEADLILINTCSIREKAEQTVRKRLTDLRKVKQNRPGALIGVLGCMAERLKSKFLEEEKLVDIVVGPDAYRTLPSLITEAEGGQKAVNVLLSREETYADIAPVRLGGDGVSAFVSIMRGCNNMCSFCVVPFTRGRERSRDAISIVNECQVLFDEGYKEVTLLGQNVDSYYWVDESTDTIVNFAQLLEKVALISPLLRVRFSTSHPKDITDEVLHTMAKYENICKYIHLPVQSGSTRVLQLMNRTYTREWYIAKVDRIRAIMPDCGISSDIIAGFCTETEEEHQETMSLMEYSKYDLSYMFFYSERPGTLAARRYEDDIPEDVKKRRLDEIVHLQNKLSHESNVRDLGKTFKVLIEGDSKKSGNDWKGRNSQNKMLVFPKGDHKVNKGDYVMVKVTDCTKATLLGEIV</sequence>
<evidence type="ECO:0000313" key="18">
    <source>
        <dbReference type="EMBL" id="RZS76492.1"/>
    </source>
</evidence>
<dbReference type="FunFam" id="3.80.30.20:FF:000001">
    <property type="entry name" value="tRNA-2-methylthio-N(6)-dimethylallyladenosine synthase 2"/>
    <property type="match status" value="1"/>
</dbReference>
<comment type="caution">
    <text evidence="18">The sequence shown here is derived from an EMBL/GenBank/DDBJ whole genome shotgun (WGS) entry which is preliminary data.</text>
</comment>
<dbReference type="InterPro" id="IPR006638">
    <property type="entry name" value="Elp3/MiaA/NifB-like_rSAM"/>
</dbReference>
<reference evidence="18 19" key="1">
    <citation type="submission" date="2019-02" db="EMBL/GenBank/DDBJ databases">
        <title>Genomic Encyclopedia of Type Strains, Phase IV (KMG-IV): sequencing the most valuable type-strain genomes for metagenomic binning, comparative biology and taxonomic classification.</title>
        <authorList>
            <person name="Goeker M."/>
        </authorList>
    </citation>
    <scope>NUCLEOTIDE SEQUENCE [LARGE SCALE GENOMIC DNA]</scope>
    <source>
        <strain evidence="18 19">DSM 18116</strain>
    </source>
</reference>
<dbReference type="GO" id="GO:0035597">
    <property type="term" value="F:tRNA-2-methylthio-N(6)-dimethylallyladenosine(37) synthase activity"/>
    <property type="evidence" value="ECO:0007669"/>
    <property type="project" value="UniProtKB-EC"/>
</dbReference>
<dbReference type="EC" id="2.8.4.3" evidence="9 13"/>
<feature type="binding site" evidence="13">
    <location>
        <position position="76"/>
    </location>
    <ligand>
        <name>[4Fe-4S] cluster</name>
        <dbReference type="ChEBI" id="CHEBI:49883"/>
        <label>1</label>
    </ligand>
</feature>
<comment type="similarity">
    <text evidence="13">Belongs to the methylthiotransferase family. MiaB subfamily.</text>
</comment>
<dbReference type="InterPro" id="IPR013848">
    <property type="entry name" value="Methylthiotransferase_N"/>
</dbReference>
<evidence type="ECO:0000256" key="13">
    <source>
        <dbReference type="HAMAP-Rule" id="MF_01864"/>
    </source>
</evidence>
<keyword evidence="2 13" id="KW-0004">4Fe-4S</keyword>
<keyword evidence="3 13" id="KW-0963">Cytoplasm</keyword>
<dbReference type="PROSITE" id="PS01278">
    <property type="entry name" value="MTTASE_RADICAL"/>
    <property type="match status" value="1"/>
</dbReference>
<dbReference type="InterPro" id="IPR020612">
    <property type="entry name" value="Methylthiotransferase_CS"/>
</dbReference>
<dbReference type="NCBIfam" id="TIGR01574">
    <property type="entry name" value="miaB-methiolase"/>
    <property type="match status" value="1"/>
</dbReference>
<dbReference type="Pfam" id="PF01938">
    <property type="entry name" value="TRAM"/>
    <property type="match status" value="1"/>
</dbReference>
<feature type="binding site" evidence="13">
    <location>
        <position position="110"/>
    </location>
    <ligand>
        <name>[4Fe-4S] cluster</name>
        <dbReference type="ChEBI" id="CHEBI:49883"/>
        <label>1</label>
    </ligand>
</feature>
<dbReference type="RefSeq" id="WP_130540789.1">
    <property type="nucleotide sequence ID" value="NZ_CP042431.1"/>
</dbReference>
<dbReference type="SFLD" id="SFLDG01082">
    <property type="entry name" value="B12-binding_domain_containing"/>
    <property type="match status" value="1"/>
</dbReference>
<evidence type="ECO:0000256" key="6">
    <source>
        <dbReference type="ARBA" id="ARBA00022723"/>
    </source>
</evidence>
<evidence type="ECO:0000256" key="10">
    <source>
        <dbReference type="ARBA" id="ARBA00068570"/>
    </source>
</evidence>
<dbReference type="SFLD" id="SFLDS00029">
    <property type="entry name" value="Radical_SAM"/>
    <property type="match status" value="2"/>
</dbReference>
<dbReference type="InterPro" id="IPR038135">
    <property type="entry name" value="Methylthiotransferase_N_sf"/>
</dbReference>
<evidence type="ECO:0000256" key="3">
    <source>
        <dbReference type="ARBA" id="ARBA00022490"/>
    </source>
</evidence>
<dbReference type="HAMAP" id="MF_01864">
    <property type="entry name" value="tRNA_metthiotr_MiaB"/>
    <property type="match status" value="1"/>
</dbReference>
<comment type="function">
    <text evidence="1 13">Catalyzes the methylthiolation of N6-(dimethylallyl)adenosine (i(6)A), leading to the formation of 2-methylthio-N6-(dimethylallyl)adenosine (ms(2)i(6)A) at position 37 in tRNAs that read codons beginning with uridine.</text>
</comment>
<feature type="binding site" evidence="13">
    <location>
        <position position="192"/>
    </location>
    <ligand>
        <name>[4Fe-4S] cluster</name>
        <dbReference type="ChEBI" id="CHEBI:49883"/>
        <label>2</label>
        <note>4Fe-4S-S-AdoMet</note>
    </ligand>
</feature>
<feature type="domain" description="MTTase N-terminal" evidence="16">
    <location>
        <begin position="31"/>
        <end position="147"/>
    </location>
</feature>
<dbReference type="PANTHER" id="PTHR43020:SF2">
    <property type="entry name" value="MITOCHONDRIAL TRNA METHYLTHIOTRANSFERASE CDK5RAP1"/>
    <property type="match status" value="1"/>
</dbReference>
<dbReference type="PROSITE" id="PS51449">
    <property type="entry name" value="MTTASE_N"/>
    <property type="match status" value="1"/>
</dbReference>
<dbReference type="SFLD" id="SFLDF00273">
    <property type="entry name" value="(dimethylallyl)adenosine_tRNA"/>
    <property type="match status" value="1"/>
</dbReference>
<comment type="subcellular location">
    <subcellularLocation>
        <location evidence="13">Cytoplasm</location>
    </subcellularLocation>
</comment>
<evidence type="ECO:0000256" key="2">
    <source>
        <dbReference type="ARBA" id="ARBA00022485"/>
    </source>
</evidence>
<dbReference type="PANTHER" id="PTHR43020">
    <property type="entry name" value="CDK5 REGULATORY SUBUNIT-ASSOCIATED PROTEIN 1"/>
    <property type="match status" value="1"/>
</dbReference>
<keyword evidence="19" id="KW-1185">Reference proteome</keyword>